<dbReference type="Proteomes" id="UP000243468">
    <property type="component" value="Unassembled WGS sequence"/>
</dbReference>
<dbReference type="AlphaFoldDB" id="A0A1G6JTV5"/>
<keyword evidence="1" id="KW-0812">Transmembrane</keyword>
<evidence type="ECO:0000313" key="3">
    <source>
        <dbReference type="Proteomes" id="UP000243468"/>
    </source>
</evidence>
<gene>
    <name evidence="2" type="ORF">SAMN05421732_10458</name>
</gene>
<feature type="transmembrane region" description="Helical" evidence="1">
    <location>
        <begin position="30"/>
        <end position="57"/>
    </location>
</feature>
<name>A0A1G6JTV5_9GAMM</name>
<organism evidence="2 3">
    <name type="scientific">Acinetobacter kookii</name>
    <dbReference type="NCBI Taxonomy" id="1226327"/>
    <lineage>
        <taxon>Bacteria</taxon>
        <taxon>Pseudomonadati</taxon>
        <taxon>Pseudomonadota</taxon>
        <taxon>Gammaproteobacteria</taxon>
        <taxon>Moraxellales</taxon>
        <taxon>Moraxellaceae</taxon>
        <taxon>Acinetobacter</taxon>
    </lineage>
</organism>
<feature type="transmembrane region" description="Helical" evidence="1">
    <location>
        <begin position="7"/>
        <end position="24"/>
    </location>
</feature>
<dbReference type="EMBL" id="FMYO01000004">
    <property type="protein sequence ID" value="SDC21835.1"/>
    <property type="molecule type" value="Genomic_DNA"/>
</dbReference>
<dbReference type="RefSeq" id="WP_092819562.1">
    <property type="nucleotide sequence ID" value="NZ_BAABKJ010000010.1"/>
</dbReference>
<keyword evidence="3" id="KW-1185">Reference proteome</keyword>
<sequence>MKVIKFLAYWIITIIQFFGVYTYFNQVLDWHGIVGIIVAIITAGIPVVGTIVGVLGVHYGWDWTWPAALALYLCPYILMGLIILLYTLFDQ</sequence>
<feature type="transmembrane region" description="Helical" evidence="1">
    <location>
        <begin position="69"/>
        <end position="89"/>
    </location>
</feature>
<evidence type="ECO:0000256" key="1">
    <source>
        <dbReference type="SAM" id="Phobius"/>
    </source>
</evidence>
<keyword evidence="1" id="KW-0472">Membrane</keyword>
<keyword evidence="1" id="KW-1133">Transmembrane helix</keyword>
<reference evidence="3" key="1">
    <citation type="submission" date="2016-09" db="EMBL/GenBank/DDBJ databases">
        <authorList>
            <person name="Varghese N."/>
            <person name="Submissions S."/>
        </authorList>
    </citation>
    <scope>NUCLEOTIDE SEQUENCE [LARGE SCALE GENOMIC DNA]</scope>
    <source>
        <strain evidence="3">ANC 4667</strain>
    </source>
</reference>
<proteinExistence type="predicted"/>
<protein>
    <submittedName>
        <fullName evidence="2">Uncharacterized protein</fullName>
    </submittedName>
</protein>
<dbReference type="OrthoDB" id="6695027at2"/>
<evidence type="ECO:0000313" key="2">
    <source>
        <dbReference type="EMBL" id="SDC21835.1"/>
    </source>
</evidence>
<accession>A0A1G6JTV5</accession>